<feature type="transmembrane region" description="Helical" evidence="10">
    <location>
        <begin position="684"/>
        <end position="708"/>
    </location>
</feature>
<dbReference type="InterPro" id="IPR008250">
    <property type="entry name" value="ATPase_P-typ_transduc_dom_A_sf"/>
</dbReference>
<dbReference type="EMBL" id="BSYJ01000002">
    <property type="protein sequence ID" value="GMG86637.1"/>
    <property type="molecule type" value="Genomic_DNA"/>
</dbReference>
<dbReference type="InterPro" id="IPR004014">
    <property type="entry name" value="ATPase_P-typ_cation-transptr_N"/>
</dbReference>
<dbReference type="Pfam" id="PF08282">
    <property type="entry name" value="Hydrolase_3"/>
    <property type="match status" value="1"/>
</dbReference>
<evidence type="ECO:0000256" key="3">
    <source>
        <dbReference type="ARBA" id="ARBA00022475"/>
    </source>
</evidence>
<evidence type="ECO:0000256" key="9">
    <source>
        <dbReference type="ARBA" id="ARBA00023136"/>
    </source>
</evidence>
<dbReference type="Pfam" id="PF00689">
    <property type="entry name" value="Cation_ATPase_C"/>
    <property type="match status" value="1"/>
</dbReference>
<feature type="domain" description="Cation-transporting P-type ATPase N-terminal" evidence="11">
    <location>
        <begin position="1"/>
        <end position="70"/>
    </location>
</feature>
<sequence length="888" mass="94873">MPVSDVFHLLETGDGGLAERDVLRRAQRYGKNTLPGVAFTPAWQRLLHQVDNALIYILIASALVSFALGHVVDGGVIIAVVIINGIVGFIQEGKAEAALQSILSMIRTESLVVRDGVATSVDSSELVPGDYVMLQAGDRVPADIRISWCKDLRCDESALTGESQPVEKQVEPVATDAPLAERTSMAYMGTMVTYGAARGVVCDTGLATQVGGISELVRRASIPETPLQKQLKRFAQQLSVGILILSVAAMLFGVYFRDYAFDEMFQAAIGIAVASVPEGLPAIVTIALAIGVQRMARSNALVRRLPGVEVLGSVDVICSDKTGTLTTNTMTARELVVGSGSLDISGEGYRPQGNFRDRSSGALVETSRDTLVTRACLAAMLCNDASLTESDADWVMHGDPTEGALLVMAYKYGIRPGSVGGNWARIDELPFETEKRYMATLHRETDGSGIAMIKGAPDQLLQSCVFQLGVAGEEPLDLQYWRRHLHSLAERGMRVMALAQKKIASSAAGISHADVAEGLTILALVGISDPPRAEAVASIRACHEAGIRVKMITGDSPDTASAIGDELGLVTHEAQTGRELDALAEGELAQVASRVDIFARTSPANKLQLVNALQAQGHVVAMTGDGVNDAPALRTADIGVAMGKKGTDAAREAADIILTDDNFATIVRAVQEGRTVYDNIVKSILFVLPTSLAEAAVILIAIVVGQVLPITPAQILWVNMITAVTLALALALEPPEAGLMLRPPRASSQGLITANLVSRILLVGICSALIVFGLFSYFRAQGESLELARSVAVNALVMVEAVYLLSCRHLTASIFRRDFFRGALPAFLAIAIVALFQLGFTYLPVSQQLFGLEALHLQHWIAILLACLPLVLAVELEKWLWRLGRPRQ</sequence>
<dbReference type="Gene3D" id="3.40.1110.10">
    <property type="entry name" value="Calcium-transporting ATPase, cytoplasmic domain N"/>
    <property type="match status" value="1"/>
</dbReference>
<feature type="transmembrane region" description="Helical" evidence="10">
    <location>
        <begin position="819"/>
        <end position="840"/>
    </location>
</feature>
<evidence type="ECO:0000313" key="12">
    <source>
        <dbReference type="EMBL" id="GMG86637.1"/>
    </source>
</evidence>
<comment type="caution">
    <text evidence="12">The sequence shown here is derived from an EMBL/GenBank/DDBJ whole genome shotgun (WGS) entry which is preliminary data.</text>
</comment>
<evidence type="ECO:0000256" key="7">
    <source>
        <dbReference type="ARBA" id="ARBA00022967"/>
    </source>
</evidence>
<dbReference type="PRINTS" id="PR00120">
    <property type="entry name" value="HATPASE"/>
</dbReference>
<evidence type="ECO:0000256" key="2">
    <source>
        <dbReference type="ARBA" id="ARBA00005675"/>
    </source>
</evidence>
<feature type="transmembrane region" description="Helical" evidence="10">
    <location>
        <begin position="268"/>
        <end position="290"/>
    </location>
</feature>
<protein>
    <submittedName>
        <fullName evidence="12">Cation-transporting P-type ATPase</fullName>
    </submittedName>
</protein>
<accession>A0ABQ6LX89</accession>
<proteinExistence type="inferred from homology"/>
<dbReference type="Pfam" id="PF00122">
    <property type="entry name" value="E1-E2_ATPase"/>
    <property type="match status" value="1"/>
</dbReference>
<dbReference type="InterPro" id="IPR036412">
    <property type="entry name" value="HAD-like_sf"/>
</dbReference>
<evidence type="ECO:0000256" key="8">
    <source>
        <dbReference type="ARBA" id="ARBA00022989"/>
    </source>
</evidence>
<dbReference type="PRINTS" id="PR00119">
    <property type="entry name" value="CATATPASE"/>
</dbReference>
<dbReference type="SFLD" id="SFLDF00027">
    <property type="entry name" value="p-type_atpase"/>
    <property type="match status" value="1"/>
</dbReference>
<dbReference type="InterPro" id="IPR023299">
    <property type="entry name" value="ATPase_P-typ_cyto_dom_N"/>
</dbReference>
<dbReference type="PANTHER" id="PTHR43294:SF21">
    <property type="entry name" value="CATION TRANSPORTING ATPASE"/>
    <property type="match status" value="1"/>
</dbReference>
<keyword evidence="3" id="KW-1003">Cell membrane</keyword>
<comment type="subcellular location">
    <subcellularLocation>
        <location evidence="1">Cell membrane</location>
        <topology evidence="1">Multi-pass membrane protein</topology>
    </subcellularLocation>
</comment>
<evidence type="ECO:0000256" key="4">
    <source>
        <dbReference type="ARBA" id="ARBA00022692"/>
    </source>
</evidence>
<dbReference type="InterPro" id="IPR059000">
    <property type="entry name" value="ATPase_P-type_domA"/>
</dbReference>
<dbReference type="InterPro" id="IPR006068">
    <property type="entry name" value="ATPase_P-typ_cation-transptr_C"/>
</dbReference>
<keyword evidence="9 10" id="KW-0472">Membrane</keyword>
<dbReference type="NCBIfam" id="TIGR01494">
    <property type="entry name" value="ATPase_P-type"/>
    <property type="match status" value="2"/>
</dbReference>
<evidence type="ECO:0000256" key="1">
    <source>
        <dbReference type="ARBA" id="ARBA00004651"/>
    </source>
</evidence>
<dbReference type="SUPFAM" id="SSF81653">
    <property type="entry name" value="Calcium ATPase, transduction domain A"/>
    <property type="match status" value="1"/>
</dbReference>
<dbReference type="SFLD" id="SFLDS00003">
    <property type="entry name" value="Haloacid_Dehalogenase"/>
    <property type="match status" value="1"/>
</dbReference>
<name>A0ABQ6LX89_9GAMM</name>
<feature type="transmembrane region" description="Helical" evidence="10">
    <location>
        <begin position="714"/>
        <end position="732"/>
    </location>
</feature>
<keyword evidence="4 10" id="KW-0812">Transmembrane</keyword>
<dbReference type="SMART" id="SM00831">
    <property type="entry name" value="Cation_ATPase_N"/>
    <property type="match status" value="1"/>
</dbReference>
<evidence type="ECO:0000313" key="13">
    <source>
        <dbReference type="Proteomes" id="UP001224392"/>
    </source>
</evidence>
<dbReference type="InterPro" id="IPR018303">
    <property type="entry name" value="ATPase_P-typ_P_site"/>
</dbReference>
<dbReference type="Pfam" id="PF00690">
    <property type="entry name" value="Cation_ATPase_N"/>
    <property type="match status" value="1"/>
</dbReference>
<dbReference type="InterPro" id="IPR023214">
    <property type="entry name" value="HAD_sf"/>
</dbReference>
<feature type="transmembrane region" description="Helical" evidence="10">
    <location>
        <begin position="53"/>
        <end position="83"/>
    </location>
</feature>
<organism evidence="12 13">
    <name type="scientific">Biformimicrobium ophioploci</name>
    <dbReference type="NCBI Taxonomy" id="3036711"/>
    <lineage>
        <taxon>Bacteria</taxon>
        <taxon>Pseudomonadati</taxon>
        <taxon>Pseudomonadota</taxon>
        <taxon>Gammaproteobacteria</taxon>
        <taxon>Cellvibrionales</taxon>
        <taxon>Microbulbiferaceae</taxon>
        <taxon>Biformimicrobium</taxon>
    </lineage>
</organism>
<dbReference type="Gene3D" id="2.70.150.10">
    <property type="entry name" value="Calcium-transporting ATPase, cytoplasmic transduction domain A"/>
    <property type="match status" value="1"/>
</dbReference>
<dbReference type="SUPFAM" id="SSF81660">
    <property type="entry name" value="Metal cation-transporting ATPase, ATP-binding domain N"/>
    <property type="match status" value="1"/>
</dbReference>
<feature type="transmembrane region" description="Helical" evidence="10">
    <location>
        <begin position="860"/>
        <end position="881"/>
    </location>
</feature>
<dbReference type="PROSITE" id="PS00154">
    <property type="entry name" value="ATPASE_E1_E2"/>
    <property type="match status" value="1"/>
</dbReference>
<dbReference type="SFLD" id="SFLDG00002">
    <property type="entry name" value="C1.7:_P-type_atpase_like"/>
    <property type="match status" value="1"/>
</dbReference>
<gene>
    <name evidence="12" type="ORF">MNKW57_09580</name>
</gene>
<dbReference type="Pfam" id="PF13246">
    <property type="entry name" value="Cation_ATPase"/>
    <property type="match status" value="1"/>
</dbReference>
<reference evidence="12 13" key="1">
    <citation type="submission" date="2023-04" db="EMBL/GenBank/DDBJ databases">
        <title>Marinobulbifer ophiurae gen. nov., sp. Nov., isolate from tissue of brittle star Ophioplocus japonicus.</title>
        <authorList>
            <person name="Kawano K."/>
            <person name="Sawayama S."/>
            <person name="Nakagawa S."/>
        </authorList>
    </citation>
    <scope>NUCLEOTIDE SEQUENCE [LARGE SCALE GENOMIC DNA]</scope>
    <source>
        <strain evidence="12 13">NKW57</strain>
    </source>
</reference>
<evidence type="ECO:0000259" key="11">
    <source>
        <dbReference type="SMART" id="SM00831"/>
    </source>
</evidence>
<dbReference type="SUPFAM" id="SSF81665">
    <property type="entry name" value="Calcium ATPase, transmembrane domain M"/>
    <property type="match status" value="1"/>
</dbReference>
<evidence type="ECO:0000256" key="5">
    <source>
        <dbReference type="ARBA" id="ARBA00022741"/>
    </source>
</evidence>
<keyword evidence="8 10" id="KW-1133">Transmembrane helix</keyword>
<feature type="transmembrane region" description="Helical" evidence="10">
    <location>
        <begin position="787"/>
        <end position="807"/>
    </location>
</feature>
<keyword evidence="6" id="KW-0067">ATP-binding</keyword>
<keyword evidence="13" id="KW-1185">Reference proteome</keyword>
<dbReference type="InterPro" id="IPR050510">
    <property type="entry name" value="Cation_transp_ATPase_P-type"/>
</dbReference>
<dbReference type="Proteomes" id="UP001224392">
    <property type="component" value="Unassembled WGS sequence"/>
</dbReference>
<feature type="transmembrane region" description="Helical" evidence="10">
    <location>
        <begin position="238"/>
        <end position="256"/>
    </location>
</feature>
<dbReference type="Gene3D" id="3.40.50.1000">
    <property type="entry name" value="HAD superfamily/HAD-like"/>
    <property type="match status" value="1"/>
</dbReference>
<dbReference type="PANTHER" id="PTHR43294">
    <property type="entry name" value="SODIUM/POTASSIUM-TRANSPORTING ATPASE SUBUNIT ALPHA"/>
    <property type="match status" value="1"/>
</dbReference>
<dbReference type="InterPro" id="IPR023298">
    <property type="entry name" value="ATPase_P-typ_TM_dom_sf"/>
</dbReference>
<dbReference type="SUPFAM" id="SSF56784">
    <property type="entry name" value="HAD-like"/>
    <property type="match status" value="1"/>
</dbReference>
<evidence type="ECO:0000256" key="6">
    <source>
        <dbReference type="ARBA" id="ARBA00022840"/>
    </source>
</evidence>
<keyword evidence="7" id="KW-1278">Translocase</keyword>
<comment type="similarity">
    <text evidence="2">Belongs to the cation transport ATPase (P-type) (TC 3.A.3) family. Type IIA subfamily.</text>
</comment>
<feature type="transmembrane region" description="Helical" evidence="10">
    <location>
        <begin position="752"/>
        <end position="775"/>
    </location>
</feature>
<keyword evidence="5" id="KW-0547">Nucleotide-binding</keyword>
<dbReference type="InterPro" id="IPR044492">
    <property type="entry name" value="P_typ_ATPase_HD_dom"/>
</dbReference>
<evidence type="ECO:0000256" key="10">
    <source>
        <dbReference type="SAM" id="Phobius"/>
    </source>
</evidence>
<dbReference type="InterPro" id="IPR001757">
    <property type="entry name" value="P_typ_ATPase"/>
</dbReference>
<dbReference type="Gene3D" id="1.20.1110.10">
    <property type="entry name" value="Calcium-transporting ATPase, transmembrane domain"/>
    <property type="match status" value="1"/>
</dbReference>